<feature type="region of interest" description="Disordered" evidence="1">
    <location>
        <begin position="129"/>
        <end position="164"/>
    </location>
</feature>
<gene>
    <name evidence="2" type="ORF">R1flu_026189</name>
</gene>
<feature type="region of interest" description="Disordered" evidence="1">
    <location>
        <begin position="226"/>
        <end position="258"/>
    </location>
</feature>
<feature type="compositionally biased region" description="Basic and acidic residues" evidence="1">
    <location>
        <begin position="226"/>
        <end position="238"/>
    </location>
</feature>
<comment type="caution">
    <text evidence="2">The sequence shown here is derived from an EMBL/GenBank/DDBJ whole genome shotgun (WGS) entry which is preliminary data.</text>
</comment>
<keyword evidence="3" id="KW-1185">Reference proteome</keyword>
<dbReference type="Proteomes" id="UP001605036">
    <property type="component" value="Unassembled WGS sequence"/>
</dbReference>
<dbReference type="EMBL" id="JBHFFA010000008">
    <property type="protein sequence ID" value="KAL2607616.1"/>
    <property type="molecule type" value="Genomic_DNA"/>
</dbReference>
<evidence type="ECO:0000313" key="2">
    <source>
        <dbReference type="EMBL" id="KAL2607616.1"/>
    </source>
</evidence>
<proteinExistence type="predicted"/>
<reference evidence="2 3" key="1">
    <citation type="submission" date="2024-09" db="EMBL/GenBank/DDBJ databases">
        <title>Chromosome-scale assembly of Riccia fluitans.</title>
        <authorList>
            <person name="Paukszto L."/>
            <person name="Sawicki J."/>
            <person name="Karawczyk K."/>
            <person name="Piernik-Szablinska J."/>
            <person name="Szczecinska M."/>
            <person name="Mazdziarz M."/>
        </authorList>
    </citation>
    <scope>NUCLEOTIDE SEQUENCE [LARGE SCALE GENOMIC DNA]</scope>
    <source>
        <strain evidence="2">Rf_01</strain>
        <tissue evidence="2">Aerial parts of the thallus</tissue>
    </source>
</reference>
<evidence type="ECO:0000256" key="1">
    <source>
        <dbReference type="SAM" id="MobiDB-lite"/>
    </source>
</evidence>
<accession>A0ABD1XI88</accession>
<protein>
    <submittedName>
        <fullName evidence="2">Uncharacterized protein</fullName>
    </submittedName>
</protein>
<evidence type="ECO:0000313" key="3">
    <source>
        <dbReference type="Proteomes" id="UP001605036"/>
    </source>
</evidence>
<organism evidence="2 3">
    <name type="scientific">Riccia fluitans</name>
    <dbReference type="NCBI Taxonomy" id="41844"/>
    <lineage>
        <taxon>Eukaryota</taxon>
        <taxon>Viridiplantae</taxon>
        <taxon>Streptophyta</taxon>
        <taxon>Embryophyta</taxon>
        <taxon>Marchantiophyta</taxon>
        <taxon>Marchantiopsida</taxon>
        <taxon>Marchantiidae</taxon>
        <taxon>Marchantiales</taxon>
        <taxon>Ricciaceae</taxon>
        <taxon>Riccia</taxon>
    </lineage>
</organism>
<dbReference type="AlphaFoldDB" id="A0ABD1XI88"/>
<sequence length="323" mass="35829">MAERNHELFGVLANSEQHYEVFVMGTPLPDSDSDVDCSIGLSQVLSSQQGTHNGFYHAGPMSQQWGVSPPLHQVQSMGIPAVPRFNGFQWAPMRSMLAFMFPAGSTFDRPTVNLTPTANLTPMFGIPTAATSPSADSTRAESVDVEDGGEATLDGNGGAGSQGARRTFETKLKKLQAGLAAHGCNAETSQIRWKWDSLLMKYKSMKAYMKRTRVAPFVTLTKAERKEEEIDITERDEPGPSTHRTNSGRKRKSASKSTQVISNCLGKFSGTLLEVESRREDRENRRMQILDEVESKWIALDERRVAVEESRIEIEDKRVSEES</sequence>
<name>A0ABD1XI88_9MARC</name>